<keyword evidence="3 5" id="KW-0547">Nucleotide-binding</keyword>
<evidence type="ECO:0000256" key="3">
    <source>
        <dbReference type="ARBA" id="ARBA00022741"/>
    </source>
</evidence>
<dbReference type="SUPFAM" id="SSF52540">
    <property type="entry name" value="P-loop containing nucleoside triphosphate hydrolases"/>
    <property type="match status" value="2"/>
</dbReference>
<dbReference type="Proteomes" id="UP001152885">
    <property type="component" value="Unassembled WGS sequence"/>
</dbReference>
<dbReference type="Gene3D" id="1.10.20.140">
    <property type="match status" value="1"/>
</dbReference>
<dbReference type="Gene3D" id="3.40.50.300">
    <property type="entry name" value="P-loop containing nucleotide triphosphate hydrolases"/>
    <property type="match status" value="1"/>
</dbReference>
<dbReference type="GO" id="GO:0005524">
    <property type="term" value="F:ATP binding"/>
    <property type="evidence" value="ECO:0007669"/>
    <property type="project" value="UniProtKB-UniRule"/>
</dbReference>
<dbReference type="OrthoDB" id="775260at2759"/>
<dbReference type="HAMAP" id="MF_00185">
    <property type="entry name" value="IPP_trans"/>
    <property type="match status" value="1"/>
</dbReference>
<dbReference type="InterPro" id="IPR030666">
    <property type="entry name" value="IPP_transferase_euk"/>
</dbReference>
<evidence type="ECO:0000256" key="8">
    <source>
        <dbReference type="SAM" id="MobiDB-lite"/>
    </source>
</evidence>
<evidence type="ECO:0000256" key="1">
    <source>
        <dbReference type="ARBA" id="ARBA00005842"/>
    </source>
</evidence>
<dbReference type="InterPro" id="IPR027417">
    <property type="entry name" value="P-loop_NTPase"/>
</dbReference>
<protein>
    <recommendedName>
        <fullName evidence="5 6">tRNA dimethylallyltransferase</fullName>
        <ecNumber evidence="5 6">2.5.1.75</ecNumber>
    </recommendedName>
</protein>
<feature type="region of interest" description="Disordered" evidence="8">
    <location>
        <begin position="433"/>
        <end position="479"/>
    </location>
</feature>
<keyword evidence="2 5" id="KW-0808">Transferase</keyword>
<comment type="function">
    <text evidence="5">Catalyzes the transfer of a dimethylallyl group onto the adenine at position 37.</text>
</comment>
<keyword evidence="10" id="KW-1185">Reference proteome</keyword>
<keyword evidence="4 5" id="KW-0067">ATP-binding</keyword>
<dbReference type="Pfam" id="PF01715">
    <property type="entry name" value="IPPT"/>
    <property type="match status" value="1"/>
</dbReference>
<proteinExistence type="inferred from homology"/>
<dbReference type="GO" id="GO:0052381">
    <property type="term" value="F:tRNA dimethylallyltransferase activity"/>
    <property type="evidence" value="ECO:0007669"/>
    <property type="project" value="UniProtKB-UniRule"/>
</dbReference>
<keyword evidence="5" id="KW-0963">Cytoplasm</keyword>
<dbReference type="Gene3D" id="3.30.160.60">
    <property type="entry name" value="Classic Zinc Finger"/>
    <property type="match status" value="1"/>
</dbReference>
<sequence length="479" mass="56965">MIRYLRYLKNKIMDKPKQLPIISIVGTTGVGKSQFSIDLAKAINGEIINADSMQVYKSLPQITNKHPIEEREGVPHHVMDHVKWDENYYIHRFEMEAKKAIEDIHSRNKIPIIIGGTHYYLNTLIFDNKTIGEKKEERELTREELEVLDGPVENLFQVLSSIDPLIASKFHPQDQRKLRRALEIYYTTGEKPSFLYQEQKLDELEKSSLKYNTLIYWIYCESDILKPRLDKRVDKMFESGALEEIKELYTHYTGQDCTHGIFQVIGFKEFLPWLEKQDHEKLFLDCVDRMKIRTRQYAKYQNKWIRKLLIPELKKEERFNWINGGKIYLLNASNLDNWNENVKDRGIEIAEKFLKREEIDTEQSPSPELSYLINESETNNRAVDSHLNWKHYTCDICKDKSNNSFVAVGEENWILHQQSKRHKRNVNYEKITEEREMYKKLKQEKRQKLEETKDENQQKNVEEKPQNAGETDKQEELKS</sequence>
<dbReference type="AlphaFoldDB" id="A0A9W4X9H0"/>
<dbReference type="PANTHER" id="PTHR11088">
    <property type="entry name" value="TRNA DIMETHYLALLYLTRANSFERASE"/>
    <property type="match status" value="1"/>
</dbReference>
<dbReference type="EC" id="2.5.1.75" evidence="5 6"/>
<evidence type="ECO:0000256" key="6">
    <source>
        <dbReference type="RuleBase" id="RU003783"/>
    </source>
</evidence>
<reference evidence="9" key="1">
    <citation type="submission" date="2022-12" db="EMBL/GenBank/DDBJ databases">
        <authorList>
            <person name="Brejova B."/>
        </authorList>
    </citation>
    <scope>NUCLEOTIDE SEQUENCE</scope>
</reference>
<gene>
    <name evidence="9" type="ORF">CANVERA_P1810</name>
</gene>
<evidence type="ECO:0000256" key="2">
    <source>
        <dbReference type="ARBA" id="ARBA00022679"/>
    </source>
</evidence>
<comment type="similarity">
    <text evidence="1 5 7">Belongs to the IPP transferase family.</text>
</comment>
<keyword evidence="5 6" id="KW-0819">tRNA processing</keyword>
<evidence type="ECO:0000313" key="9">
    <source>
        <dbReference type="EMBL" id="CAI5757293.1"/>
    </source>
</evidence>
<dbReference type="InterPro" id="IPR039657">
    <property type="entry name" value="Dimethylallyltransferase"/>
</dbReference>
<dbReference type="PANTHER" id="PTHR11088:SF89">
    <property type="entry name" value="TRNA DIMETHYLALLYLTRANSFERASE"/>
    <property type="match status" value="1"/>
</dbReference>
<name>A0A9W4X9H0_9ASCO</name>
<accession>A0A9W4X9H0</accession>
<comment type="caution">
    <text evidence="9">The sequence shown here is derived from an EMBL/GenBank/DDBJ whole genome shotgun (WGS) entry which is preliminary data.</text>
</comment>
<evidence type="ECO:0000256" key="5">
    <source>
        <dbReference type="PIRNR" id="PIRNR039110"/>
    </source>
</evidence>
<evidence type="ECO:0000256" key="4">
    <source>
        <dbReference type="ARBA" id="ARBA00022840"/>
    </source>
</evidence>
<dbReference type="GO" id="GO:0005739">
    <property type="term" value="C:mitochondrion"/>
    <property type="evidence" value="ECO:0007669"/>
    <property type="project" value="TreeGrafter"/>
</dbReference>
<evidence type="ECO:0000313" key="10">
    <source>
        <dbReference type="Proteomes" id="UP001152885"/>
    </source>
</evidence>
<dbReference type="NCBIfam" id="TIGR00174">
    <property type="entry name" value="miaA"/>
    <property type="match status" value="1"/>
</dbReference>
<dbReference type="InterPro" id="IPR018022">
    <property type="entry name" value="IPT"/>
</dbReference>
<organism evidence="9 10">
    <name type="scientific">Candida verbasci</name>
    <dbReference type="NCBI Taxonomy" id="1227364"/>
    <lineage>
        <taxon>Eukaryota</taxon>
        <taxon>Fungi</taxon>
        <taxon>Dikarya</taxon>
        <taxon>Ascomycota</taxon>
        <taxon>Saccharomycotina</taxon>
        <taxon>Pichiomycetes</taxon>
        <taxon>Debaryomycetaceae</taxon>
        <taxon>Candida/Lodderomyces clade</taxon>
        <taxon>Candida</taxon>
    </lineage>
</organism>
<evidence type="ECO:0000256" key="7">
    <source>
        <dbReference type="RuleBase" id="RU003785"/>
    </source>
</evidence>
<dbReference type="PIRSF" id="PIRSF039110">
    <property type="entry name" value="IPP_transferase"/>
    <property type="match status" value="1"/>
</dbReference>
<comment type="catalytic activity">
    <reaction evidence="5 6">
        <text>adenosine(37) in tRNA + dimethylallyl diphosphate = N(6)-dimethylallyladenosine(37) in tRNA + diphosphate</text>
        <dbReference type="Rhea" id="RHEA:26482"/>
        <dbReference type="Rhea" id="RHEA-COMP:10162"/>
        <dbReference type="Rhea" id="RHEA-COMP:10375"/>
        <dbReference type="ChEBI" id="CHEBI:33019"/>
        <dbReference type="ChEBI" id="CHEBI:57623"/>
        <dbReference type="ChEBI" id="CHEBI:74411"/>
        <dbReference type="ChEBI" id="CHEBI:74415"/>
        <dbReference type="EC" id="2.5.1.75"/>
    </reaction>
</comment>
<dbReference type="GO" id="GO:0006400">
    <property type="term" value="P:tRNA modification"/>
    <property type="evidence" value="ECO:0007669"/>
    <property type="project" value="TreeGrafter"/>
</dbReference>
<dbReference type="EMBL" id="CANTUO010000001">
    <property type="protein sequence ID" value="CAI5757293.1"/>
    <property type="molecule type" value="Genomic_DNA"/>
</dbReference>